<keyword evidence="5" id="KW-1185">Reference proteome</keyword>
<feature type="chain" id="PRO_5038908873" evidence="2">
    <location>
        <begin position="29"/>
        <end position="216"/>
    </location>
</feature>
<dbReference type="InterPro" id="IPR005183">
    <property type="entry name" value="DUF305_CopM-like"/>
</dbReference>
<feature type="region of interest" description="Disordered" evidence="1">
    <location>
        <begin position="117"/>
        <end position="138"/>
    </location>
</feature>
<evidence type="ECO:0000256" key="1">
    <source>
        <dbReference type="SAM" id="MobiDB-lite"/>
    </source>
</evidence>
<organism evidence="4 5">
    <name type="scientific">Actinacidiphila oryziradicis</name>
    <dbReference type="NCBI Taxonomy" id="2571141"/>
    <lineage>
        <taxon>Bacteria</taxon>
        <taxon>Bacillati</taxon>
        <taxon>Actinomycetota</taxon>
        <taxon>Actinomycetes</taxon>
        <taxon>Kitasatosporales</taxon>
        <taxon>Streptomycetaceae</taxon>
        <taxon>Actinacidiphila</taxon>
    </lineage>
</organism>
<evidence type="ECO:0000313" key="5">
    <source>
        <dbReference type="Proteomes" id="UP000305778"/>
    </source>
</evidence>
<keyword evidence="2" id="KW-0732">Signal</keyword>
<feature type="signal peptide" evidence="2">
    <location>
        <begin position="1"/>
        <end position="28"/>
    </location>
</feature>
<evidence type="ECO:0000259" key="3">
    <source>
        <dbReference type="Pfam" id="PF03713"/>
    </source>
</evidence>
<dbReference type="Proteomes" id="UP000305778">
    <property type="component" value="Unassembled WGS sequence"/>
</dbReference>
<evidence type="ECO:0000256" key="2">
    <source>
        <dbReference type="SAM" id="SignalP"/>
    </source>
</evidence>
<sequence>MTAQHRSAIRRAAAAVATAVAAALVLTACGSSDNSAKSTASASASSSAAAHNTADVTFATDMIPHHRQAVEMAALAAGRASSASVKTLAEKIEKAQDPEINTMSGWLKAWGKDVPTDTASSMGSSMGSMPGMASSGTTTGTGMMSSADMAMLKKASGKAFDSAFLTMMVQHHQGAVAMAKTELSKGSYGPARTMAQDIISSQTAEISLMKGLLGSK</sequence>
<dbReference type="PROSITE" id="PS51257">
    <property type="entry name" value="PROKAR_LIPOPROTEIN"/>
    <property type="match status" value="1"/>
</dbReference>
<dbReference type="AlphaFoldDB" id="A0A4V5MZV7"/>
<feature type="domain" description="DUF305" evidence="3">
    <location>
        <begin position="55"/>
        <end position="213"/>
    </location>
</feature>
<dbReference type="OrthoDB" id="26872at2"/>
<dbReference type="Pfam" id="PF03713">
    <property type="entry name" value="DUF305"/>
    <property type="match status" value="1"/>
</dbReference>
<dbReference type="RefSeq" id="WP_136725503.1">
    <property type="nucleotide sequence ID" value="NZ_SUMC01000020.1"/>
</dbReference>
<comment type="caution">
    <text evidence="4">The sequence shown here is derived from an EMBL/GenBank/DDBJ whole genome shotgun (WGS) entry which is preliminary data.</text>
</comment>
<reference evidence="4 5" key="1">
    <citation type="submission" date="2019-04" db="EMBL/GenBank/DDBJ databases">
        <title>Streptomyces oryziradicis sp. nov., a novel actinomycete isolated from rhizosphere soil of rice (Oryza sativa L.).</title>
        <authorList>
            <person name="Li C."/>
        </authorList>
    </citation>
    <scope>NUCLEOTIDE SEQUENCE [LARGE SCALE GENOMIC DNA]</scope>
    <source>
        <strain evidence="4 5">NEAU-C40</strain>
    </source>
</reference>
<dbReference type="InterPro" id="IPR012347">
    <property type="entry name" value="Ferritin-like"/>
</dbReference>
<dbReference type="EMBL" id="SUMC01000020">
    <property type="protein sequence ID" value="TKA09629.1"/>
    <property type="molecule type" value="Genomic_DNA"/>
</dbReference>
<gene>
    <name evidence="4" type="ORF">FCI23_21135</name>
</gene>
<dbReference type="Gene3D" id="1.20.1260.10">
    <property type="match status" value="1"/>
</dbReference>
<name>A0A4V5MZV7_9ACTN</name>
<evidence type="ECO:0000313" key="4">
    <source>
        <dbReference type="EMBL" id="TKA09629.1"/>
    </source>
</evidence>
<proteinExistence type="predicted"/>
<dbReference type="PANTHER" id="PTHR36933">
    <property type="entry name" value="SLL0788 PROTEIN"/>
    <property type="match status" value="1"/>
</dbReference>
<dbReference type="PANTHER" id="PTHR36933:SF1">
    <property type="entry name" value="SLL0788 PROTEIN"/>
    <property type="match status" value="1"/>
</dbReference>
<accession>A0A4V5MZV7</accession>
<protein>
    <submittedName>
        <fullName evidence="4">DUF305 domain-containing protein</fullName>
    </submittedName>
</protein>